<dbReference type="OrthoDB" id="9772602at2"/>
<sequence length="289" mass="32184">MPLSPSELIINSDGSIYHLNLRPEQIADTIITVGDPERVTEVSKHFNFIEHKVGRREFHTHTGTYRGKRISVISTGIGTDNIDIVFNELDALVNIDFDSRELKDQHTSLNIIRVGTSGSVQPSIGVDSFLLSQRGIGFDSLFHWYENDGGDSAFAKAVQEQLNTQRLNIVPYVVHCSETLAKRFQTIDMNNGNTITNVGFYGPQGRKLRLNPAAEGLNDRIANFEFDGHQITNLEMETSGIYALSKLLGHEAVSLNAILANRATGAFSEQPQETVERLIKFTLDRIVEV</sequence>
<name>A0A1W6MJD4_9FLAO</name>
<dbReference type="Gene3D" id="3.40.50.1580">
    <property type="entry name" value="Nucleoside phosphorylase domain"/>
    <property type="match status" value="1"/>
</dbReference>
<dbReference type="GO" id="GO:0004731">
    <property type="term" value="F:purine-nucleoside phosphorylase activity"/>
    <property type="evidence" value="ECO:0007669"/>
    <property type="project" value="TreeGrafter"/>
</dbReference>
<dbReference type="AlphaFoldDB" id="A0A1W6MJD4"/>
<dbReference type="EMBL" id="CP019344">
    <property type="protein sequence ID" value="ARN77724.1"/>
    <property type="molecule type" value="Genomic_DNA"/>
</dbReference>
<dbReference type="SUPFAM" id="SSF53167">
    <property type="entry name" value="Purine and uridine phosphorylases"/>
    <property type="match status" value="1"/>
</dbReference>
<dbReference type="GO" id="GO:0005829">
    <property type="term" value="C:cytosol"/>
    <property type="evidence" value="ECO:0007669"/>
    <property type="project" value="TreeGrafter"/>
</dbReference>
<dbReference type="STRING" id="331648.BST97_06780"/>
<dbReference type="InterPro" id="IPR035994">
    <property type="entry name" value="Nucleoside_phosphorylase_sf"/>
</dbReference>
<dbReference type="Proteomes" id="UP000193431">
    <property type="component" value="Chromosome"/>
</dbReference>
<gene>
    <name evidence="5" type="ORF">BST97_06780</name>
</gene>
<evidence type="ECO:0000313" key="5">
    <source>
        <dbReference type="EMBL" id="ARN77724.1"/>
    </source>
</evidence>
<keyword evidence="6" id="KW-1185">Reference proteome</keyword>
<dbReference type="EC" id="2.4.2.3" evidence="1"/>
<evidence type="ECO:0000256" key="3">
    <source>
        <dbReference type="ARBA" id="ARBA00048447"/>
    </source>
</evidence>
<evidence type="ECO:0000259" key="4">
    <source>
        <dbReference type="Pfam" id="PF01048"/>
    </source>
</evidence>
<comment type="catalytic activity">
    <reaction evidence="3">
        <text>uridine + phosphate = alpha-D-ribose 1-phosphate + uracil</text>
        <dbReference type="Rhea" id="RHEA:24388"/>
        <dbReference type="ChEBI" id="CHEBI:16704"/>
        <dbReference type="ChEBI" id="CHEBI:17568"/>
        <dbReference type="ChEBI" id="CHEBI:43474"/>
        <dbReference type="ChEBI" id="CHEBI:57720"/>
        <dbReference type="EC" id="2.4.2.3"/>
    </reaction>
</comment>
<protein>
    <recommendedName>
        <fullName evidence="2">Uridine phosphorylase</fullName>
        <ecNumber evidence="1">2.4.2.3</ecNumber>
    </recommendedName>
</protein>
<accession>A0A1W6MJD4</accession>
<dbReference type="GO" id="GO:0006152">
    <property type="term" value="P:purine nucleoside catabolic process"/>
    <property type="evidence" value="ECO:0007669"/>
    <property type="project" value="TreeGrafter"/>
</dbReference>
<dbReference type="CDD" id="cd00436">
    <property type="entry name" value="UP_TbUP-like"/>
    <property type="match status" value="1"/>
</dbReference>
<dbReference type="InterPro" id="IPR000845">
    <property type="entry name" value="Nucleoside_phosphorylase_d"/>
</dbReference>
<evidence type="ECO:0000313" key="6">
    <source>
        <dbReference type="Proteomes" id="UP000193431"/>
    </source>
</evidence>
<dbReference type="RefSeq" id="WP_085766525.1">
    <property type="nucleotide sequence ID" value="NZ_CP019344.1"/>
</dbReference>
<organism evidence="5 6">
    <name type="scientific">Nonlabens spongiae</name>
    <dbReference type="NCBI Taxonomy" id="331648"/>
    <lineage>
        <taxon>Bacteria</taxon>
        <taxon>Pseudomonadati</taxon>
        <taxon>Bacteroidota</taxon>
        <taxon>Flavobacteriia</taxon>
        <taxon>Flavobacteriales</taxon>
        <taxon>Flavobacteriaceae</taxon>
        <taxon>Nonlabens</taxon>
    </lineage>
</organism>
<dbReference type="GO" id="GO:0004850">
    <property type="term" value="F:uridine phosphorylase activity"/>
    <property type="evidence" value="ECO:0007669"/>
    <property type="project" value="UniProtKB-EC"/>
</dbReference>
<evidence type="ECO:0000256" key="1">
    <source>
        <dbReference type="ARBA" id="ARBA00011888"/>
    </source>
</evidence>
<feature type="domain" description="Nucleoside phosphorylase" evidence="4">
    <location>
        <begin position="30"/>
        <end position="276"/>
    </location>
</feature>
<reference evidence="5 6" key="1">
    <citation type="submission" date="2016-11" db="EMBL/GenBank/DDBJ databases">
        <title>Trade-off between light-utilization and light-protection in marine flavobacteria.</title>
        <authorList>
            <person name="Kumagai Y."/>
        </authorList>
    </citation>
    <scope>NUCLEOTIDE SEQUENCE [LARGE SCALE GENOMIC DNA]</scope>
    <source>
        <strain evidence="5 6">JCM 13191</strain>
    </source>
</reference>
<dbReference type="PANTHER" id="PTHR43691">
    <property type="entry name" value="URIDINE PHOSPHORYLASE"/>
    <property type="match status" value="1"/>
</dbReference>
<dbReference type="Pfam" id="PF01048">
    <property type="entry name" value="PNP_UDP_1"/>
    <property type="match status" value="1"/>
</dbReference>
<evidence type="ECO:0000256" key="2">
    <source>
        <dbReference type="ARBA" id="ARBA00021980"/>
    </source>
</evidence>
<proteinExistence type="predicted"/>
<dbReference type="PANTHER" id="PTHR43691:SF11">
    <property type="entry name" value="FI09636P-RELATED"/>
    <property type="match status" value="1"/>
</dbReference>